<gene>
    <name evidence="10" type="ORF">SAMN04487966_10292</name>
</gene>
<evidence type="ECO:0000256" key="5">
    <source>
        <dbReference type="ARBA" id="ARBA00022989"/>
    </source>
</evidence>
<feature type="transmembrane region" description="Helical" evidence="9">
    <location>
        <begin position="234"/>
        <end position="253"/>
    </location>
</feature>
<dbReference type="GO" id="GO:0005886">
    <property type="term" value="C:plasma membrane"/>
    <property type="evidence" value="ECO:0007669"/>
    <property type="project" value="UniProtKB-SubCell"/>
</dbReference>
<keyword evidence="5 9" id="KW-1133">Transmembrane helix</keyword>
<evidence type="ECO:0000256" key="7">
    <source>
        <dbReference type="ARBA" id="ARBA00024033"/>
    </source>
</evidence>
<evidence type="ECO:0000313" key="10">
    <source>
        <dbReference type="EMBL" id="SFV20929.1"/>
    </source>
</evidence>
<feature type="transmembrane region" description="Helical" evidence="9">
    <location>
        <begin position="29"/>
        <end position="47"/>
    </location>
</feature>
<name>A0A1I7MG77_9MICC</name>
<dbReference type="InterPro" id="IPR016570">
    <property type="entry name" value="UCP010361"/>
</dbReference>
<feature type="transmembrane region" description="Helical" evidence="9">
    <location>
        <begin position="195"/>
        <end position="222"/>
    </location>
</feature>
<sequence length="465" mass="51428">MSRSSSSRPSHPLLDRVGAAGPHGPDRRLVLVLIGVTVVAAVIALLTKQWCRINGWATPDVHIHMCYSDFGQLFPTRGLAEGWFPFFTPLPEEQWMEYPALLAVVAGVTAWLVPGEGATLERTVTYFDINAVGAALCWIIVVVATAYSARGRAKDALMVAVAPGIILTGYLNWDLWAVMLASLGLLLWSRRMPTLAGFVLGLGAAMKLYPLFFFGAILVLCWRTGRWGVFAKSLVAGIVAWLLVNVPFMLTAFEQWSRFYTFSGDRDVSFSSMWLAFTWTGWSGETFSLISNGLFALCCLGIAWLGLSARHRPRMAQLCFLIVAAFLLLGKVYSPQFVMWLIPLVVLARPDWRQFWIWQAVEVYHWGGVWMESARITSNGAFGDGALWIPLWYGSGIVLHMAAVIWICVSVIQDIRDPERDLVRRGPGADRPLCDPLAGVLEDDPDRFLLPPAGRGPVRASAQPA</sequence>
<keyword evidence="11" id="KW-1185">Reference proteome</keyword>
<accession>A0A1I7MG77</accession>
<keyword evidence="3" id="KW-0808">Transferase</keyword>
<dbReference type="OrthoDB" id="3348156at2"/>
<dbReference type="RefSeq" id="WP_143109397.1">
    <property type="nucleotide sequence ID" value="NZ_FPCG01000002.1"/>
</dbReference>
<comment type="similarity">
    <text evidence="7">Belongs to the glycosyltransferase 87 family.</text>
</comment>
<evidence type="ECO:0000256" key="6">
    <source>
        <dbReference type="ARBA" id="ARBA00023136"/>
    </source>
</evidence>
<dbReference type="InterPro" id="IPR018584">
    <property type="entry name" value="GT87"/>
</dbReference>
<keyword evidence="4 9" id="KW-0812">Transmembrane</keyword>
<dbReference type="EMBL" id="FPCG01000002">
    <property type="protein sequence ID" value="SFV20929.1"/>
    <property type="molecule type" value="Genomic_DNA"/>
</dbReference>
<reference evidence="10 11" key="1">
    <citation type="submission" date="2016-10" db="EMBL/GenBank/DDBJ databases">
        <authorList>
            <person name="de Groot N.N."/>
        </authorList>
    </citation>
    <scope>NUCLEOTIDE SEQUENCE [LARGE SCALE GENOMIC DNA]</scope>
    <source>
        <strain evidence="10 11">CGMCC 1.7054</strain>
    </source>
</reference>
<feature type="region of interest" description="Disordered" evidence="8">
    <location>
        <begin position="444"/>
        <end position="465"/>
    </location>
</feature>
<comment type="subcellular location">
    <subcellularLocation>
        <location evidence="1">Cell membrane</location>
        <topology evidence="1">Multi-pass membrane protein</topology>
    </subcellularLocation>
</comment>
<evidence type="ECO:0000256" key="9">
    <source>
        <dbReference type="SAM" id="Phobius"/>
    </source>
</evidence>
<evidence type="ECO:0000256" key="2">
    <source>
        <dbReference type="ARBA" id="ARBA00022475"/>
    </source>
</evidence>
<evidence type="ECO:0000256" key="4">
    <source>
        <dbReference type="ARBA" id="ARBA00022692"/>
    </source>
</evidence>
<evidence type="ECO:0000256" key="1">
    <source>
        <dbReference type="ARBA" id="ARBA00004651"/>
    </source>
</evidence>
<feature type="transmembrane region" description="Helical" evidence="9">
    <location>
        <begin position="391"/>
        <end position="412"/>
    </location>
</feature>
<feature type="transmembrane region" description="Helical" evidence="9">
    <location>
        <begin position="156"/>
        <end position="189"/>
    </location>
</feature>
<organism evidence="10 11">
    <name type="scientific">Micrococcus terreus</name>
    <dbReference type="NCBI Taxonomy" id="574650"/>
    <lineage>
        <taxon>Bacteria</taxon>
        <taxon>Bacillati</taxon>
        <taxon>Actinomycetota</taxon>
        <taxon>Actinomycetes</taxon>
        <taxon>Micrococcales</taxon>
        <taxon>Micrococcaceae</taxon>
        <taxon>Micrococcus</taxon>
    </lineage>
</organism>
<dbReference type="GO" id="GO:0016758">
    <property type="term" value="F:hexosyltransferase activity"/>
    <property type="evidence" value="ECO:0007669"/>
    <property type="project" value="InterPro"/>
</dbReference>
<evidence type="ECO:0000256" key="3">
    <source>
        <dbReference type="ARBA" id="ARBA00022679"/>
    </source>
</evidence>
<feature type="transmembrane region" description="Helical" evidence="9">
    <location>
        <begin position="287"/>
        <end position="307"/>
    </location>
</feature>
<dbReference type="STRING" id="574650.SAMN04487966_10292"/>
<evidence type="ECO:0000256" key="8">
    <source>
        <dbReference type="SAM" id="MobiDB-lite"/>
    </source>
</evidence>
<dbReference type="AlphaFoldDB" id="A0A1I7MG77"/>
<feature type="transmembrane region" description="Helical" evidence="9">
    <location>
        <begin position="319"/>
        <end position="342"/>
    </location>
</feature>
<feature type="transmembrane region" description="Helical" evidence="9">
    <location>
        <begin position="125"/>
        <end position="149"/>
    </location>
</feature>
<proteinExistence type="inferred from homology"/>
<evidence type="ECO:0000313" key="11">
    <source>
        <dbReference type="Proteomes" id="UP000198881"/>
    </source>
</evidence>
<feature type="transmembrane region" description="Helical" evidence="9">
    <location>
        <begin position="95"/>
        <end position="113"/>
    </location>
</feature>
<dbReference type="Proteomes" id="UP000198881">
    <property type="component" value="Unassembled WGS sequence"/>
</dbReference>
<protein>
    <submittedName>
        <fullName evidence="10">Uncharacterized membrane protein</fullName>
    </submittedName>
</protein>
<dbReference type="Pfam" id="PF09594">
    <property type="entry name" value="GT87"/>
    <property type="match status" value="1"/>
</dbReference>
<dbReference type="PIRSF" id="PIRSF010361">
    <property type="entry name" value="UCP010361"/>
    <property type="match status" value="1"/>
</dbReference>
<keyword evidence="2" id="KW-1003">Cell membrane</keyword>
<keyword evidence="6 9" id="KW-0472">Membrane</keyword>